<evidence type="ECO:0000313" key="1">
    <source>
        <dbReference type="EMBL" id="SIP86608.1"/>
    </source>
</evidence>
<protein>
    <submittedName>
        <fullName evidence="1">Uncharacterized protein</fullName>
    </submittedName>
</protein>
<proteinExistence type="predicted"/>
<accession>A0A1N6N3H5</accession>
<dbReference type="AlphaFoldDB" id="A0A1N6N3H5"/>
<reference evidence="2" key="1">
    <citation type="submission" date="2017-01" db="EMBL/GenBank/DDBJ databases">
        <authorList>
            <person name="Varghese N."/>
            <person name="Submissions S."/>
        </authorList>
    </citation>
    <scope>NUCLEOTIDE SEQUENCE [LARGE SCALE GENOMIC DNA]</scope>
    <source>
        <strain evidence="2">UM1</strain>
    </source>
</reference>
<evidence type="ECO:0000313" key="2">
    <source>
        <dbReference type="Proteomes" id="UP000241788"/>
    </source>
</evidence>
<name>A0A1N6N3H5_9GAMM</name>
<dbReference type="Proteomes" id="UP000241788">
    <property type="component" value="Unassembled WGS sequence"/>
</dbReference>
<keyword evidence="2" id="KW-1185">Reference proteome</keyword>
<dbReference type="EMBL" id="FTLW01000001">
    <property type="protein sequence ID" value="SIP86608.1"/>
    <property type="molecule type" value="Genomic_DNA"/>
</dbReference>
<organism evidence="1 2">
    <name type="scientific">Solilutibacter tolerans</name>
    <dbReference type="NCBI Taxonomy" id="1604334"/>
    <lineage>
        <taxon>Bacteria</taxon>
        <taxon>Pseudomonadati</taxon>
        <taxon>Pseudomonadota</taxon>
        <taxon>Gammaproteobacteria</taxon>
        <taxon>Lysobacterales</taxon>
        <taxon>Lysobacteraceae</taxon>
        <taxon>Solilutibacter</taxon>
    </lineage>
</organism>
<sequence length="61" mass="6556">MGDVLCMTVPWFGVRRKTREKFSLAAMIVIRNLASGKVDVATPSPIVAPGGIGGVTRSRRK</sequence>
<gene>
    <name evidence="1" type="ORF">SAMN05421546_0059</name>
</gene>